<organism evidence="2 3">
    <name type="scientific">Brachionus calyciflorus</name>
    <dbReference type="NCBI Taxonomy" id="104777"/>
    <lineage>
        <taxon>Eukaryota</taxon>
        <taxon>Metazoa</taxon>
        <taxon>Spiralia</taxon>
        <taxon>Gnathifera</taxon>
        <taxon>Rotifera</taxon>
        <taxon>Eurotatoria</taxon>
        <taxon>Monogononta</taxon>
        <taxon>Pseudotrocha</taxon>
        <taxon>Ploima</taxon>
        <taxon>Brachionidae</taxon>
        <taxon>Brachionus</taxon>
    </lineage>
</organism>
<dbReference type="SUPFAM" id="SSF56112">
    <property type="entry name" value="Protein kinase-like (PK-like)"/>
    <property type="match status" value="1"/>
</dbReference>
<keyword evidence="3" id="KW-1185">Reference proteome</keyword>
<dbReference type="GO" id="GO:0010506">
    <property type="term" value="P:regulation of autophagy"/>
    <property type="evidence" value="ECO:0007669"/>
    <property type="project" value="InterPro"/>
</dbReference>
<dbReference type="OrthoDB" id="5979581at2759"/>
<dbReference type="Pfam" id="PF00069">
    <property type="entry name" value="Pkinase"/>
    <property type="match status" value="1"/>
</dbReference>
<evidence type="ECO:0000259" key="1">
    <source>
        <dbReference type="PROSITE" id="PS50011"/>
    </source>
</evidence>
<comment type="caution">
    <text evidence="2">The sequence shown here is derived from an EMBL/GenBank/DDBJ whole genome shotgun (WGS) entry which is preliminary data.</text>
</comment>
<dbReference type="EMBL" id="CAJNOC010000591">
    <property type="protein sequence ID" value="CAF0780547.1"/>
    <property type="molecule type" value="Genomic_DNA"/>
</dbReference>
<evidence type="ECO:0000313" key="2">
    <source>
        <dbReference type="EMBL" id="CAF0780547.1"/>
    </source>
</evidence>
<dbReference type="GO" id="GO:0006914">
    <property type="term" value="P:autophagy"/>
    <property type="evidence" value="ECO:0007669"/>
    <property type="project" value="UniProtKB-ARBA"/>
</dbReference>
<dbReference type="PANTHER" id="PTHR24348">
    <property type="entry name" value="SERINE/THREONINE-PROTEIN KINASE UNC-51-RELATED"/>
    <property type="match status" value="1"/>
</dbReference>
<accession>A0A813RHU0</accession>
<evidence type="ECO:0000313" key="3">
    <source>
        <dbReference type="Proteomes" id="UP000663879"/>
    </source>
</evidence>
<sequence>MDSNEILYEKLEGTNGYFAPEVLFKKNYDHRVDIWSLGCAFIKIYTNINPFFNMNSENTDYHFDYFFKFIKKYDDEFQKFIIQLININPDERISCKALLEKKWFHEEKKVESEKITHIIKTDHIFEPRRSQRIINKSRLINSLIVNNVQNTGNTSSTEIQNIKNEKSEPLKSKRIFRHKSDIVRGKKNIAIHNSLKEDIRKPNIDEEIPKSVFRRSNKIYNNSELNEIFKEVKNSNEIFNSKEENFEPRRSKRIANKSQLLCQLNENENKFNYEEKNNISDLFNSGFIDNKLSENLASIELENQIENKKKNKIISKLKNFLNFK</sequence>
<reference evidence="2" key="1">
    <citation type="submission" date="2021-02" db="EMBL/GenBank/DDBJ databases">
        <authorList>
            <person name="Nowell W R."/>
        </authorList>
    </citation>
    <scope>NUCLEOTIDE SEQUENCE</scope>
    <source>
        <strain evidence="2">Ploen Becks lab</strain>
    </source>
</reference>
<name>A0A813RHU0_9BILA</name>
<dbReference type="InterPro" id="IPR000719">
    <property type="entry name" value="Prot_kinase_dom"/>
</dbReference>
<proteinExistence type="predicted"/>
<dbReference type="PROSITE" id="PS50011">
    <property type="entry name" value="PROTEIN_KINASE_DOM"/>
    <property type="match status" value="1"/>
</dbReference>
<dbReference type="GO" id="GO:0005524">
    <property type="term" value="F:ATP binding"/>
    <property type="evidence" value="ECO:0007669"/>
    <property type="project" value="InterPro"/>
</dbReference>
<protein>
    <recommendedName>
        <fullName evidence="1">Protein kinase domain-containing protein</fullName>
    </recommendedName>
</protein>
<dbReference type="InterPro" id="IPR011009">
    <property type="entry name" value="Kinase-like_dom_sf"/>
</dbReference>
<dbReference type="AlphaFoldDB" id="A0A813RHU0"/>
<dbReference type="Proteomes" id="UP000663879">
    <property type="component" value="Unassembled WGS sequence"/>
</dbReference>
<gene>
    <name evidence="2" type="ORF">OXX778_LOCUS5436</name>
</gene>
<dbReference type="Gene3D" id="1.10.510.10">
    <property type="entry name" value="Transferase(Phosphotransferase) domain 1"/>
    <property type="match status" value="1"/>
</dbReference>
<dbReference type="InterPro" id="IPR045269">
    <property type="entry name" value="Atg1-like"/>
</dbReference>
<feature type="domain" description="Protein kinase" evidence="1">
    <location>
        <begin position="1"/>
        <end position="104"/>
    </location>
</feature>
<dbReference type="GO" id="GO:0005737">
    <property type="term" value="C:cytoplasm"/>
    <property type="evidence" value="ECO:0007669"/>
    <property type="project" value="TreeGrafter"/>
</dbReference>
<dbReference type="GO" id="GO:0004674">
    <property type="term" value="F:protein serine/threonine kinase activity"/>
    <property type="evidence" value="ECO:0007669"/>
    <property type="project" value="InterPro"/>
</dbReference>